<sequence>QGPRSTSLLTQSVTAGFLQFGSDLPNERDPPQQGLGIINHVEEPLKNYPGALITLTNEQAVKFQYLINEVFGNNYIDNAQLLQTLKLVLEKRLFLVKPASEVFSTPFWYKKDLTIEIIDLYIALEVVSEVSNFDTEVALKNLIDGYLEILETWMSKPNELEGPKLENRGD</sequence>
<reference evidence="1" key="1">
    <citation type="submission" date="2021-06" db="EMBL/GenBank/DDBJ databases">
        <authorList>
            <person name="Kallberg Y."/>
            <person name="Tangrot J."/>
            <person name="Rosling A."/>
        </authorList>
    </citation>
    <scope>NUCLEOTIDE SEQUENCE</scope>
    <source>
        <strain evidence="1">MA461A</strain>
    </source>
</reference>
<keyword evidence="2" id="KW-1185">Reference proteome</keyword>
<accession>A0ACA9RNI5</accession>
<protein>
    <submittedName>
        <fullName evidence="1">4012_t:CDS:1</fullName>
    </submittedName>
</protein>
<feature type="non-terminal residue" evidence="1">
    <location>
        <position position="170"/>
    </location>
</feature>
<evidence type="ECO:0000313" key="1">
    <source>
        <dbReference type="EMBL" id="CAG8802506.1"/>
    </source>
</evidence>
<organism evidence="1 2">
    <name type="scientific">Racocetra persica</name>
    <dbReference type="NCBI Taxonomy" id="160502"/>
    <lineage>
        <taxon>Eukaryota</taxon>
        <taxon>Fungi</taxon>
        <taxon>Fungi incertae sedis</taxon>
        <taxon>Mucoromycota</taxon>
        <taxon>Glomeromycotina</taxon>
        <taxon>Glomeromycetes</taxon>
        <taxon>Diversisporales</taxon>
        <taxon>Gigasporaceae</taxon>
        <taxon>Racocetra</taxon>
    </lineage>
</organism>
<feature type="non-terminal residue" evidence="1">
    <location>
        <position position="1"/>
    </location>
</feature>
<gene>
    <name evidence="1" type="ORF">RPERSI_LOCUS21335</name>
</gene>
<proteinExistence type="predicted"/>
<evidence type="ECO:0000313" key="2">
    <source>
        <dbReference type="Proteomes" id="UP000789920"/>
    </source>
</evidence>
<dbReference type="EMBL" id="CAJVQC010062275">
    <property type="protein sequence ID" value="CAG8802506.1"/>
    <property type="molecule type" value="Genomic_DNA"/>
</dbReference>
<dbReference type="Proteomes" id="UP000789920">
    <property type="component" value="Unassembled WGS sequence"/>
</dbReference>
<name>A0ACA9RNI5_9GLOM</name>
<comment type="caution">
    <text evidence="1">The sequence shown here is derived from an EMBL/GenBank/DDBJ whole genome shotgun (WGS) entry which is preliminary data.</text>
</comment>